<sequence>MNQKLMGLTCQSCVRLSEIEGEVICFEKGRITRLTPDNNHINKQKMVCASWQKK</sequence>
<accession>A0ABS5I5U5</accession>
<protein>
    <submittedName>
        <fullName evidence="1">Uncharacterized protein</fullName>
    </submittedName>
</protein>
<proteinExistence type="predicted"/>
<evidence type="ECO:0000313" key="1">
    <source>
        <dbReference type="EMBL" id="MBR9729391.1"/>
    </source>
</evidence>
<keyword evidence="2" id="KW-1185">Reference proteome</keyword>
<comment type="caution">
    <text evidence="1">The sequence shown here is derived from an EMBL/GenBank/DDBJ whole genome shotgun (WGS) entry which is preliminary data.</text>
</comment>
<dbReference type="Proteomes" id="UP000811844">
    <property type="component" value="Unassembled WGS sequence"/>
</dbReference>
<organism evidence="1 2">
    <name type="scientific">Shewanella intestini</name>
    <dbReference type="NCBI Taxonomy" id="2017544"/>
    <lineage>
        <taxon>Bacteria</taxon>
        <taxon>Pseudomonadati</taxon>
        <taxon>Pseudomonadota</taxon>
        <taxon>Gammaproteobacteria</taxon>
        <taxon>Alteromonadales</taxon>
        <taxon>Shewanellaceae</taxon>
        <taxon>Shewanella</taxon>
    </lineage>
</organism>
<name>A0ABS5I5U5_9GAMM</name>
<dbReference type="RefSeq" id="WP_194823920.1">
    <property type="nucleotide sequence ID" value="NZ_JAAIKR010000019.1"/>
</dbReference>
<reference evidence="1 2" key="1">
    <citation type="submission" date="2020-02" db="EMBL/GenBank/DDBJ databases">
        <title>Shewanella WXL01 sp. nov., a marine bacterium isolated from green algae in Luhuitou Fringing Reef (Northern South China Sea).</title>
        <authorList>
            <person name="Wang X."/>
        </authorList>
    </citation>
    <scope>NUCLEOTIDE SEQUENCE [LARGE SCALE GENOMIC DNA]</scope>
    <source>
        <strain evidence="1 2">MCCC 1A01895</strain>
    </source>
</reference>
<gene>
    <name evidence="1" type="ORF">G3R48_15535</name>
</gene>
<evidence type="ECO:0000313" key="2">
    <source>
        <dbReference type="Proteomes" id="UP000811844"/>
    </source>
</evidence>
<dbReference type="EMBL" id="JAAIKR010000019">
    <property type="protein sequence ID" value="MBR9729391.1"/>
    <property type="molecule type" value="Genomic_DNA"/>
</dbReference>